<feature type="region of interest" description="Disordered" evidence="1">
    <location>
        <begin position="84"/>
        <end position="106"/>
    </location>
</feature>
<evidence type="ECO:0000256" key="1">
    <source>
        <dbReference type="SAM" id="MobiDB-lite"/>
    </source>
</evidence>
<dbReference type="AlphaFoldDB" id="A0AAD6VN94"/>
<dbReference type="Proteomes" id="UP001219525">
    <property type="component" value="Unassembled WGS sequence"/>
</dbReference>
<protein>
    <submittedName>
        <fullName evidence="2">Uncharacterized protein</fullName>
    </submittedName>
</protein>
<reference evidence="2" key="1">
    <citation type="submission" date="2023-03" db="EMBL/GenBank/DDBJ databases">
        <title>Massive genome expansion in bonnet fungi (Mycena s.s.) driven by repeated elements and novel gene families across ecological guilds.</title>
        <authorList>
            <consortium name="Lawrence Berkeley National Laboratory"/>
            <person name="Harder C.B."/>
            <person name="Miyauchi S."/>
            <person name="Viragh M."/>
            <person name="Kuo A."/>
            <person name="Thoen E."/>
            <person name="Andreopoulos B."/>
            <person name="Lu D."/>
            <person name="Skrede I."/>
            <person name="Drula E."/>
            <person name="Henrissat B."/>
            <person name="Morin E."/>
            <person name="Kohler A."/>
            <person name="Barry K."/>
            <person name="LaButti K."/>
            <person name="Morin E."/>
            <person name="Salamov A."/>
            <person name="Lipzen A."/>
            <person name="Mereny Z."/>
            <person name="Hegedus B."/>
            <person name="Baldrian P."/>
            <person name="Stursova M."/>
            <person name="Weitz H."/>
            <person name="Taylor A."/>
            <person name="Grigoriev I.V."/>
            <person name="Nagy L.G."/>
            <person name="Martin F."/>
            <person name="Kauserud H."/>
        </authorList>
    </citation>
    <scope>NUCLEOTIDE SEQUENCE</scope>
    <source>
        <strain evidence="2">9144</strain>
    </source>
</reference>
<organism evidence="2 3">
    <name type="scientific">Mycena pura</name>
    <dbReference type="NCBI Taxonomy" id="153505"/>
    <lineage>
        <taxon>Eukaryota</taxon>
        <taxon>Fungi</taxon>
        <taxon>Dikarya</taxon>
        <taxon>Basidiomycota</taxon>
        <taxon>Agaricomycotina</taxon>
        <taxon>Agaricomycetes</taxon>
        <taxon>Agaricomycetidae</taxon>
        <taxon>Agaricales</taxon>
        <taxon>Marasmiineae</taxon>
        <taxon>Mycenaceae</taxon>
        <taxon>Mycena</taxon>
    </lineage>
</organism>
<proteinExistence type="predicted"/>
<gene>
    <name evidence="2" type="ORF">GGX14DRAFT_564952</name>
</gene>
<name>A0AAD6VN94_9AGAR</name>
<evidence type="ECO:0000313" key="2">
    <source>
        <dbReference type="EMBL" id="KAJ7211724.1"/>
    </source>
</evidence>
<sequence length="349" mass="38199">MDNTAENYKIPAGLDDYFWHPLDTAGDFMTAFQRAVSFPAILGDDRVSNLWQRALEIGFRAGQGVMETNPVRVEFDDYSFGRDEGVKEGRTSGLRNGKKEGRKAGNAQGLKEGEIIGFGKGLSEGKRLGFVAGRDFGEKQAAKLSTFLAPERILIDAGTDSPLTDLPCLPPTPSTTTYVSATAQTDVQCDTILPGLITNPAFIWADEPSDVQISNSPRPPPRDLSALRSVSTSTAPFATLRYRAHRMQKSPRGTYRSPMHAPAACRSVLRPSAHTGPSLDWEDDPRLFDLSRALRSLGWDHAGGGIRRRHRFSWGREEPELGDTTRAPCPLWGGAHVAVHSGTPHRVPH</sequence>
<evidence type="ECO:0000313" key="3">
    <source>
        <dbReference type="Proteomes" id="UP001219525"/>
    </source>
</evidence>
<accession>A0AAD6VN94</accession>
<dbReference type="EMBL" id="JARJCW010000025">
    <property type="protein sequence ID" value="KAJ7211724.1"/>
    <property type="molecule type" value="Genomic_DNA"/>
</dbReference>
<comment type="caution">
    <text evidence="2">The sequence shown here is derived from an EMBL/GenBank/DDBJ whole genome shotgun (WGS) entry which is preliminary data.</text>
</comment>
<keyword evidence="3" id="KW-1185">Reference proteome</keyword>